<evidence type="ECO:0000259" key="1">
    <source>
        <dbReference type="Pfam" id="PF01909"/>
    </source>
</evidence>
<evidence type="ECO:0000313" key="3">
    <source>
        <dbReference type="Proteomes" id="UP000652176"/>
    </source>
</evidence>
<dbReference type="Pfam" id="PF01909">
    <property type="entry name" value="NTP_transf_2"/>
    <property type="match status" value="1"/>
</dbReference>
<keyword evidence="3" id="KW-1185">Reference proteome</keyword>
<protein>
    <submittedName>
        <fullName evidence="2">Nucleotidyltransferase domain-containing protein</fullName>
    </submittedName>
</protein>
<reference evidence="2 3" key="1">
    <citation type="submission" date="2020-09" db="EMBL/GenBank/DDBJ databases">
        <title>Methylomonas albis sp. nov. and Methylomonas fluvii sp. nov.: Two cold-adapted methanotrophs from the River Elbe and an amended description of Methylovulum psychrotolerans strain Eb1.</title>
        <authorList>
            <person name="Bussmann I.K."/>
            <person name="Klings K.-W."/>
            <person name="Warnstedt J."/>
            <person name="Hoppert M."/>
            <person name="Saborowski A."/>
            <person name="Horn F."/>
            <person name="Liebner S."/>
        </authorList>
    </citation>
    <scope>NUCLEOTIDE SEQUENCE [LARGE SCALE GENOMIC DNA]</scope>
    <source>
        <strain evidence="2 3">EbA</strain>
    </source>
</reference>
<dbReference type="EMBL" id="JACXSS010000001">
    <property type="protein sequence ID" value="MBD9356621.1"/>
    <property type="molecule type" value="Genomic_DNA"/>
</dbReference>
<dbReference type="SUPFAM" id="SSF81301">
    <property type="entry name" value="Nucleotidyltransferase"/>
    <property type="match status" value="1"/>
</dbReference>
<sequence>MAYTAKQVFGVNTRLRLFGSRLDDTARGGDVDLLVESDDPIIEPALLAAQLAGKVSRQMGGRKVDVVVAAPNLQQTPLHKIARQAGILL</sequence>
<dbReference type="InterPro" id="IPR043519">
    <property type="entry name" value="NT_sf"/>
</dbReference>
<feature type="domain" description="Polymerase nucleotidyl transferase" evidence="1">
    <location>
        <begin position="9"/>
        <end position="74"/>
    </location>
</feature>
<accession>A0ABR9D1D3</accession>
<dbReference type="Gene3D" id="3.30.460.10">
    <property type="entry name" value="Beta Polymerase, domain 2"/>
    <property type="match status" value="1"/>
</dbReference>
<dbReference type="InterPro" id="IPR002934">
    <property type="entry name" value="Polymerase_NTP_transf_dom"/>
</dbReference>
<proteinExistence type="predicted"/>
<gene>
    <name evidence="2" type="ORF">IE877_12115</name>
</gene>
<name>A0ABR9D1D3_9GAMM</name>
<dbReference type="Proteomes" id="UP000652176">
    <property type="component" value="Unassembled WGS sequence"/>
</dbReference>
<organism evidence="2 3">
    <name type="scientific">Methylomonas albis</name>
    <dbReference type="NCBI Taxonomy" id="1854563"/>
    <lineage>
        <taxon>Bacteria</taxon>
        <taxon>Pseudomonadati</taxon>
        <taxon>Pseudomonadota</taxon>
        <taxon>Gammaproteobacteria</taxon>
        <taxon>Methylococcales</taxon>
        <taxon>Methylococcaceae</taxon>
        <taxon>Methylomonas</taxon>
    </lineage>
</organism>
<dbReference type="CDD" id="cd05403">
    <property type="entry name" value="NT_KNTase_like"/>
    <property type="match status" value="1"/>
</dbReference>
<evidence type="ECO:0000313" key="2">
    <source>
        <dbReference type="EMBL" id="MBD9356621.1"/>
    </source>
</evidence>
<comment type="caution">
    <text evidence="2">The sequence shown here is derived from an EMBL/GenBank/DDBJ whole genome shotgun (WGS) entry which is preliminary data.</text>
</comment>